<evidence type="ECO:0000313" key="3">
    <source>
        <dbReference type="Proteomes" id="UP000426246"/>
    </source>
</evidence>
<dbReference type="EMBL" id="CP034235">
    <property type="protein sequence ID" value="QGQ98714.1"/>
    <property type="molecule type" value="Genomic_DNA"/>
</dbReference>
<keyword evidence="3" id="KW-1185">Reference proteome</keyword>
<dbReference type="InterPro" id="IPR029016">
    <property type="entry name" value="GAF-like_dom_sf"/>
</dbReference>
<gene>
    <name evidence="2" type="ORF">EHS13_29435</name>
</gene>
<dbReference type="Gene3D" id="3.30.450.40">
    <property type="match status" value="1"/>
</dbReference>
<evidence type="ECO:0000259" key="1">
    <source>
        <dbReference type="Pfam" id="PF13185"/>
    </source>
</evidence>
<dbReference type="Proteomes" id="UP000426246">
    <property type="component" value="Chromosome"/>
</dbReference>
<proteinExistence type="predicted"/>
<dbReference type="SUPFAM" id="SSF55781">
    <property type="entry name" value="GAF domain-like"/>
    <property type="match status" value="1"/>
</dbReference>
<sequence length="160" mass="18741">MAWWNEVRQMIYPSMEENVDQEIQQELDSLCKITTSDFSGLAWIDLQDSRIRWLYVSGNTNERYKRLAQKLGRGLAGLVMKLGRPIIIDAVMNEKELSRLQHDYPIMLVEHLHTALAVPIKLQDETRAVLLIGNRSDRYYEDNDLHLVSNLIDRFEQLLQ</sequence>
<dbReference type="InterPro" id="IPR003018">
    <property type="entry name" value="GAF"/>
</dbReference>
<dbReference type="OrthoDB" id="2360948at2"/>
<dbReference type="RefSeq" id="WP_155703823.1">
    <property type="nucleotide sequence ID" value="NZ_CP034235.1"/>
</dbReference>
<dbReference type="Pfam" id="PF13185">
    <property type="entry name" value="GAF_2"/>
    <property type="match status" value="1"/>
</dbReference>
<feature type="domain" description="GAF" evidence="1">
    <location>
        <begin position="19"/>
        <end position="155"/>
    </location>
</feature>
<dbReference type="KEGG" id="ppsc:EHS13_29435"/>
<reference evidence="3" key="1">
    <citation type="submission" date="2018-11" db="EMBL/GenBank/DDBJ databases">
        <title>Complete genome sequence of Paenibacillus sp. ML311-T8.</title>
        <authorList>
            <person name="Nam Y.-D."/>
            <person name="Kang J."/>
            <person name="Chung W.-H."/>
            <person name="Park Y.S."/>
        </authorList>
    </citation>
    <scope>NUCLEOTIDE SEQUENCE [LARGE SCALE GENOMIC DNA]</scope>
    <source>
        <strain evidence="3">ML311-T8</strain>
    </source>
</reference>
<dbReference type="AlphaFoldDB" id="A0A6B8RSC1"/>
<name>A0A6B8RSC1_9BACL</name>
<accession>A0A6B8RSC1</accession>
<organism evidence="2 3">
    <name type="scientific">Paenibacillus psychroresistens</name>
    <dbReference type="NCBI Taxonomy" id="1778678"/>
    <lineage>
        <taxon>Bacteria</taxon>
        <taxon>Bacillati</taxon>
        <taxon>Bacillota</taxon>
        <taxon>Bacilli</taxon>
        <taxon>Bacillales</taxon>
        <taxon>Paenibacillaceae</taxon>
        <taxon>Paenibacillus</taxon>
    </lineage>
</organism>
<evidence type="ECO:0000313" key="2">
    <source>
        <dbReference type="EMBL" id="QGQ98714.1"/>
    </source>
</evidence>
<protein>
    <submittedName>
        <fullName evidence="2">GAF domain-containing protein</fullName>
    </submittedName>
</protein>